<dbReference type="AlphaFoldDB" id="A0A382NXB0"/>
<evidence type="ECO:0000313" key="2">
    <source>
        <dbReference type="EMBL" id="SVC65769.1"/>
    </source>
</evidence>
<dbReference type="EMBL" id="UINC01103410">
    <property type="protein sequence ID" value="SVC65769.1"/>
    <property type="molecule type" value="Genomic_DNA"/>
</dbReference>
<dbReference type="PANTHER" id="PTHR34047">
    <property type="entry name" value="NUCLEAR INTRON MATURASE 1, MITOCHONDRIAL-RELATED"/>
    <property type="match status" value="1"/>
</dbReference>
<feature type="non-terminal residue" evidence="2">
    <location>
        <position position="254"/>
    </location>
</feature>
<dbReference type="InterPro" id="IPR051083">
    <property type="entry name" value="GrpII_Intron_Splice-Mob/Def"/>
</dbReference>
<evidence type="ECO:0000259" key="1">
    <source>
        <dbReference type="PROSITE" id="PS50878"/>
    </source>
</evidence>
<dbReference type="SUPFAM" id="SSF56672">
    <property type="entry name" value="DNA/RNA polymerases"/>
    <property type="match status" value="1"/>
</dbReference>
<feature type="domain" description="Reverse transcriptase" evidence="1">
    <location>
        <begin position="1"/>
        <end position="254"/>
    </location>
</feature>
<reference evidence="2" key="1">
    <citation type="submission" date="2018-05" db="EMBL/GenBank/DDBJ databases">
        <authorList>
            <person name="Lanie J.A."/>
            <person name="Ng W.-L."/>
            <person name="Kazmierczak K.M."/>
            <person name="Andrzejewski T.M."/>
            <person name="Davidsen T.M."/>
            <person name="Wayne K.J."/>
            <person name="Tettelin H."/>
            <person name="Glass J.I."/>
            <person name="Rusch D."/>
            <person name="Podicherti R."/>
            <person name="Tsui H.-C.T."/>
            <person name="Winkler M.E."/>
        </authorList>
    </citation>
    <scope>NUCLEOTIDE SEQUENCE</scope>
</reference>
<organism evidence="2">
    <name type="scientific">marine metagenome</name>
    <dbReference type="NCBI Taxonomy" id="408172"/>
    <lineage>
        <taxon>unclassified sequences</taxon>
        <taxon>metagenomes</taxon>
        <taxon>ecological metagenomes</taxon>
    </lineage>
</organism>
<sequence length="254" mass="29724">MQLIEQVASDEVIEQAFLWLCLKRKEHSHNNDVWNLRRHWQTVKPDLQKQLLDGTYQFSPQQEIRFDTETIELWASLDALVLKAVTLVLTRHLKPHISNQCVHVKGNGGGKEAVRQITRHLKENSFVFRSDVKGYYASIDHHTLMEQLHSHIDDSRVIILIWDYLNRTVQFGGLYRDIKRGISLGCPLSPLIGALYLKLMDDRMEKTGLFYVRFMDDWIVLSPNRWKLKKAIQIVNQTLNELKVEKHPDKTFIG</sequence>
<dbReference type="CDD" id="cd01651">
    <property type="entry name" value="RT_G2_intron"/>
    <property type="match status" value="1"/>
</dbReference>
<protein>
    <recommendedName>
        <fullName evidence="1">Reverse transcriptase domain-containing protein</fullName>
    </recommendedName>
</protein>
<gene>
    <name evidence="2" type="ORF">METZ01_LOCUS318623</name>
</gene>
<dbReference type="Pfam" id="PF00078">
    <property type="entry name" value="RVT_1"/>
    <property type="match status" value="1"/>
</dbReference>
<dbReference type="PROSITE" id="PS50878">
    <property type="entry name" value="RT_POL"/>
    <property type="match status" value="1"/>
</dbReference>
<dbReference type="PANTHER" id="PTHR34047:SF8">
    <property type="entry name" value="PROTEIN YKFC"/>
    <property type="match status" value="1"/>
</dbReference>
<accession>A0A382NXB0</accession>
<name>A0A382NXB0_9ZZZZ</name>
<dbReference type="InterPro" id="IPR043502">
    <property type="entry name" value="DNA/RNA_pol_sf"/>
</dbReference>
<proteinExistence type="predicted"/>
<dbReference type="InterPro" id="IPR000477">
    <property type="entry name" value="RT_dom"/>
</dbReference>